<evidence type="ECO:0000259" key="4">
    <source>
        <dbReference type="SMART" id="SM00967"/>
    </source>
</evidence>
<name>A0A7C3ZMN1_9CYAN</name>
<feature type="domain" description="RNA 2-O ribose methyltransferase substrate binding" evidence="4">
    <location>
        <begin position="32"/>
        <end position="106"/>
    </location>
</feature>
<dbReference type="GO" id="GO:0003723">
    <property type="term" value="F:RNA binding"/>
    <property type="evidence" value="ECO:0007669"/>
    <property type="project" value="InterPro"/>
</dbReference>
<evidence type="ECO:0000256" key="2">
    <source>
        <dbReference type="ARBA" id="ARBA00022603"/>
    </source>
</evidence>
<dbReference type="Gene3D" id="3.30.1330.30">
    <property type="match status" value="1"/>
</dbReference>
<dbReference type="GO" id="GO:0005737">
    <property type="term" value="C:cytoplasm"/>
    <property type="evidence" value="ECO:0007669"/>
    <property type="project" value="UniProtKB-ARBA"/>
</dbReference>
<dbReference type="InterPro" id="IPR029026">
    <property type="entry name" value="tRNA_m1G_MTases_N"/>
</dbReference>
<organism evidence="5">
    <name type="scientific">Planktothricoides sp. SpSt-374</name>
    <dbReference type="NCBI Taxonomy" id="2282167"/>
    <lineage>
        <taxon>Bacteria</taxon>
        <taxon>Bacillati</taxon>
        <taxon>Cyanobacteriota</taxon>
        <taxon>Cyanophyceae</taxon>
        <taxon>Oscillatoriophycideae</taxon>
        <taxon>Oscillatoriales</taxon>
        <taxon>Oscillatoriaceae</taxon>
        <taxon>Planktothricoides</taxon>
    </lineage>
</organism>
<dbReference type="Pfam" id="PF00588">
    <property type="entry name" value="SpoU_methylase"/>
    <property type="match status" value="1"/>
</dbReference>
<dbReference type="Gene3D" id="3.40.1280.10">
    <property type="match status" value="1"/>
</dbReference>
<dbReference type="InterPro" id="IPR029064">
    <property type="entry name" value="Ribosomal_eL30-like_sf"/>
</dbReference>
<accession>A0A7C3ZMN1</accession>
<protein>
    <submittedName>
        <fullName evidence="5">RNA methyltransferase</fullName>
    </submittedName>
</protein>
<dbReference type="GO" id="GO:0032259">
    <property type="term" value="P:methylation"/>
    <property type="evidence" value="ECO:0007669"/>
    <property type="project" value="UniProtKB-KW"/>
</dbReference>
<dbReference type="AlphaFoldDB" id="A0A7C3ZMN1"/>
<dbReference type="PANTHER" id="PTHR43191">
    <property type="entry name" value="RRNA METHYLTRANSFERASE 3"/>
    <property type="match status" value="1"/>
</dbReference>
<dbReference type="GO" id="GO:0008173">
    <property type="term" value="F:RNA methyltransferase activity"/>
    <property type="evidence" value="ECO:0007669"/>
    <property type="project" value="InterPro"/>
</dbReference>
<evidence type="ECO:0000256" key="3">
    <source>
        <dbReference type="ARBA" id="ARBA00022679"/>
    </source>
</evidence>
<keyword evidence="3 5" id="KW-0808">Transferase</keyword>
<dbReference type="PANTHER" id="PTHR43191:SF2">
    <property type="entry name" value="RRNA METHYLTRANSFERASE 3, MITOCHONDRIAL"/>
    <property type="match status" value="1"/>
</dbReference>
<evidence type="ECO:0000256" key="1">
    <source>
        <dbReference type="ARBA" id="ARBA00007228"/>
    </source>
</evidence>
<dbReference type="InterPro" id="IPR053888">
    <property type="entry name" value="MRM3-like_sub_bind"/>
</dbReference>
<dbReference type="SMART" id="SM00967">
    <property type="entry name" value="SpoU_sub_bind"/>
    <property type="match status" value="1"/>
</dbReference>
<dbReference type="EMBL" id="DSPX01000217">
    <property type="protein sequence ID" value="HGG03123.1"/>
    <property type="molecule type" value="Genomic_DNA"/>
</dbReference>
<dbReference type="GO" id="GO:0006396">
    <property type="term" value="P:RNA processing"/>
    <property type="evidence" value="ECO:0007669"/>
    <property type="project" value="InterPro"/>
</dbReference>
<proteinExistence type="inferred from homology"/>
<reference evidence="5" key="1">
    <citation type="journal article" date="2020" name="mSystems">
        <title>Genome- and Community-Level Interaction Insights into Carbon Utilization and Element Cycling Functions of Hydrothermarchaeota in Hydrothermal Sediment.</title>
        <authorList>
            <person name="Zhou Z."/>
            <person name="Liu Y."/>
            <person name="Xu W."/>
            <person name="Pan J."/>
            <person name="Luo Z.H."/>
            <person name="Li M."/>
        </authorList>
    </citation>
    <scope>NUCLEOTIDE SEQUENCE [LARGE SCALE GENOMIC DNA]</scope>
    <source>
        <strain evidence="5">SpSt-374</strain>
    </source>
</reference>
<dbReference type="Pfam" id="PF22435">
    <property type="entry name" value="MRM3-like_sub_bind"/>
    <property type="match status" value="1"/>
</dbReference>
<dbReference type="InterPro" id="IPR013123">
    <property type="entry name" value="SpoU_subst-bd"/>
</dbReference>
<comment type="caution">
    <text evidence="5">The sequence shown here is derived from an EMBL/GenBank/DDBJ whole genome shotgun (WGS) entry which is preliminary data.</text>
</comment>
<dbReference type="InterPro" id="IPR051259">
    <property type="entry name" value="rRNA_Methyltransferase"/>
</dbReference>
<gene>
    <name evidence="5" type="ORF">ENR15_21400</name>
</gene>
<sequence length="263" mass="28196">MTESVTSRQNPLVKQIRQLHSPKGRREQQQFLLEGTHLVEVASSVNYPLEIVCATAKWHSVHSQLWQRLGAQAQRMVEVSEVVLEAIATTVNPDGVVAVAPRGTMTPPPIPTSGMVLALETIQNPGNLGTIIRTAAAAGACGLWVSADSTDLDHPKVLRASAGEWFRLPMGVCEDLTTQVQQCRSQGVQVIATAANAQITHWEIDYRQPTVILLGNEGAGLSAQLGAIAHQQVRIPLSPGVESLNVSIAAAVILYEALRQVTG</sequence>
<dbReference type="InterPro" id="IPR029028">
    <property type="entry name" value="Alpha/beta_knot_MTases"/>
</dbReference>
<comment type="similarity">
    <text evidence="1">Belongs to the class IV-like SAM-binding methyltransferase superfamily. RNA methyltransferase TrmH family.</text>
</comment>
<keyword evidence="2 5" id="KW-0489">Methyltransferase</keyword>
<dbReference type="SUPFAM" id="SSF75217">
    <property type="entry name" value="alpha/beta knot"/>
    <property type="match status" value="1"/>
</dbReference>
<dbReference type="CDD" id="cd18095">
    <property type="entry name" value="SpoU-like_rRNA-MTase"/>
    <property type="match status" value="1"/>
</dbReference>
<evidence type="ECO:0000313" key="5">
    <source>
        <dbReference type="EMBL" id="HGG03123.1"/>
    </source>
</evidence>
<dbReference type="InterPro" id="IPR001537">
    <property type="entry name" value="SpoU_MeTrfase"/>
</dbReference>
<dbReference type="SUPFAM" id="SSF55315">
    <property type="entry name" value="L30e-like"/>
    <property type="match status" value="1"/>
</dbReference>